<dbReference type="InterPro" id="IPR046341">
    <property type="entry name" value="SET_dom_sf"/>
</dbReference>
<protein>
    <submittedName>
        <fullName evidence="3">Protein msta, isoform A</fullName>
    </submittedName>
</protein>
<dbReference type="Gene3D" id="2.170.270.10">
    <property type="entry name" value="SET domain"/>
    <property type="match status" value="1"/>
</dbReference>
<dbReference type="Pfam" id="PF00856">
    <property type="entry name" value="SET"/>
    <property type="match status" value="1"/>
</dbReference>
<reference evidence="3" key="1">
    <citation type="submission" date="2021-05" db="EMBL/GenBank/DDBJ databases">
        <authorList>
            <person name="Alioto T."/>
            <person name="Alioto T."/>
            <person name="Gomez Garrido J."/>
        </authorList>
    </citation>
    <scope>NUCLEOTIDE SEQUENCE</scope>
</reference>
<dbReference type="GO" id="GO:0008757">
    <property type="term" value="F:S-adenosylmethionine-dependent methyltransferase activity"/>
    <property type="evidence" value="ECO:0007669"/>
    <property type="project" value="UniProtKB-ARBA"/>
</dbReference>
<sequence length="529" mass="60241">MADVNSNPPPGDRTPQPGDRTPQAPIFTIQTDATVGSSLERRTSHCRYLAAARDIKPGEVILKEAPLIVGPRLEGAPVCMSCFRFIATPHTCTQCHLAELCSPECETNPNHAGKECELLAEAVLSLEDFQYLTSNYEWLLPFRIMVNIKHNTQQREPWEKFLQLEAHMEKRRNTWIWESHRNTIIQPNRFQGLQNVGLIGKDEQEEELAQKVCGILDVNSFEIRSPEQELLRGIFLEASMMCHDCIGNTHLAVDKDYVMTVRASLPIAKGDKIMFNYTGPLQGTECRRDILRKGKYFECNCVRCDDPSELGTYLSALRCPKCRKGYILNEKEEWKCQDCGKKFNTKMIQTVLDVAQDYVEDGSKVEQHALESLLNRLNTTFHTNHFLMLELKQRLLSIYRDMILLGNNMSSRILQRDIELCQELLPVIETVEPGLSRLRGITLYTLHLPVVLLAQKELQCSNSDHIGFLSKLEEAEALLKEALALLIYEPPKTPEGMLAVEAKEALKCLRETIMDVKDQVVTSHMRSIQ</sequence>
<evidence type="ECO:0000256" key="1">
    <source>
        <dbReference type="SAM" id="MobiDB-lite"/>
    </source>
</evidence>
<dbReference type="EMBL" id="HBUF01205933">
    <property type="protein sequence ID" value="CAG6663802.1"/>
    <property type="molecule type" value="Transcribed_RNA"/>
</dbReference>
<dbReference type="SUPFAM" id="SSF82199">
    <property type="entry name" value="SET domain"/>
    <property type="match status" value="1"/>
</dbReference>
<dbReference type="GO" id="GO:0008276">
    <property type="term" value="F:protein methyltransferase activity"/>
    <property type="evidence" value="ECO:0007669"/>
    <property type="project" value="UniProtKB-ARBA"/>
</dbReference>
<dbReference type="AlphaFoldDB" id="A0A8D8S9K3"/>
<dbReference type="EMBL" id="HBUF01205932">
    <property type="protein sequence ID" value="CAG6663798.1"/>
    <property type="molecule type" value="Transcribed_RNA"/>
</dbReference>
<evidence type="ECO:0000313" key="3">
    <source>
        <dbReference type="EMBL" id="CAG6663802.1"/>
    </source>
</evidence>
<name>A0A8D8S9K3_9HEMI</name>
<dbReference type="InterPro" id="IPR053010">
    <property type="entry name" value="SET_SmydA-8"/>
</dbReference>
<dbReference type="Gene3D" id="1.10.220.160">
    <property type="match status" value="1"/>
</dbReference>
<dbReference type="InterPro" id="IPR001214">
    <property type="entry name" value="SET_dom"/>
</dbReference>
<feature type="domain" description="SET" evidence="2">
    <location>
        <begin position="48"/>
        <end position="277"/>
    </location>
</feature>
<dbReference type="CDD" id="cd20071">
    <property type="entry name" value="SET_SMYD"/>
    <property type="match status" value="1"/>
</dbReference>
<accession>A0A8D8S9K3</accession>
<proteinExistence type="predicted"/>
<dbReference type="GO" id="GO:0008170">
    <property type="term" value="F:N-methyltransferase activity"/>
    <property type="evidence" value="ECO:0007669"/>
    <property type="project" value="UniProtKB-ARBA"/>
</dbReference>
<feature type="region of interest" description="Disordered" evidence="1">
    <location>
        <begin position="1"/>
        <end position="23"/>
    </location>
</feature>
<dbReference type="Gene3D" id="6.10.140.2220">
    <property type="match status" value="1"/>
</dbReference>
<organism evidence="3">
    <name type="scientific">Cacopsylla melanoneura</name>
    <dbReference type="NCBI Taxonomy" id="428564"/>
    <lineage>
        <taxon>Eukaryota</taxon>
        <taxon>Metazoa</taxon>
        <taxon>Ecdysozoa</taxon>
        <taxon>Arthropoda</taxon>
        <taxon>Hexapoda</taxon>
        <taxon>Insecta</taxon>
        <taxon>Pterygota</taxon>
        <taxon>Neoptera</taxon>
        <taxon>Paraneoptera</taxon>
        <taxon>Hemiptera</taxon>
        <taxon>Sternorrhyncha</taxon>
        <taxon>Psylloidea</taxon>
        <taxon>Psyllidae</taxon>
        <taxon>Psyllinae</taxon>
        <taxon>Cacopsylla</taxon>
    </lineage>
</organism>
<evidence type="ECO:0000259" key="2">
    <source>
        <dbReference type="Pfam" id="PF00856"/>
    </source>
</evidence>
<dbReference type="PANTHER" id="PTHR46455:SF6">
    <property type="entry name" value="RE22408P-RELATED"/>
    <property type="match status" value="1"/>
</dbReference>
<dbReference type="PANTHER" id="PTHR46455">
    <property type="entry name" value="SET AND MYND DOMAIN CONTAINING, ARTHROPOD-SPECIFIC, MEMBER 4, ISOFORM A"/>
    <property type="match status" value="1"/>
</dbReference>
<dbReference type="EMBL" id="HBUF01205929">
    <property type="protein sequence ID" value="CAG6663785.1"/>
    <property type="molecule type" value="Transcribed_RNA"/>
</dbReference>